<evidence type="ECO:0000313" key="1">
    <source>
        <dbReference type="EMBL" id="WQE03850.1"/>
    </source>
</evidence>
<name>A0ABZ0WXM4_9GAMM</name>
<dbReference type="Proteomes" id="UP001324384">
    <property type="component" value="Chromosome"/>
</dbReference>
<keyword evidence="2" id="KW-1185">Reference proteome</keyword>
<reference evidence="1 2" key="1">
    <citation type="submission" date="2023-12" db="EMBL/GenBank/DDBJ databases">
        <title>Genome sequencing and assembly of bacterial species from a model synthetic community.</title>
        <authorList>
            <person name="Hogle S.L."/>
        </authorList>
    </citation>
    <scope>NUCLEOTIDE SEQUENCE [LARGE SCALE GENOMIC DNA]</scope>
    <source>
        <strain evidence="1 2">HAMBI_2792</strain>
    </source>
</reference>
<accession>A0ABZ0WXM4</accession>
<evidence type="ECO:0000313" key="2">
    <source>
        <dbReference type="Proteomes" id="UP001324384"/>
    </source>
</evidence>
<protein>
    <submittedName>
        <fullName evidence="1">Uncharacterized protein</fullName>
    </submittedName>
</protein>
<sequence>MKLLPKLSLLLLSFILLCITMVLCYENREINLGDGYYLSQFSPDEKWYFLHSRQSKEHQSMPSVGIIDYYKTKDYYILHGLSIKLCDKQGLYYLWHADKYYYVINRHSDGLDILKGDQAFEIFSNTHNLELKLFSIPEVFVEKIRRSHVNAGKDGCLYDENTIKTIPMQAQPSQVLAIPSSKPQVILPTSP</sequence>
<dbReference type="EMBL" id="CP139961">
    <property type="protein sequence ID" value="WQE03850.1"/>
    <property type="molecule type" value="Genomic_DNA"/>
</dbReference>
<organism evidence="1 2">
    <name type="scientific">Moraxella canis</name>
    <dbReference type="NCBI Taxonomy" id="90239"/>
    <lineage>
        <taxon>Bacteria</taxon>
        <taxon>Pseudomonadati</taxon>
        <taxon>Pseudomonadota</taxon>
        <taxon>Gammaproteobacteria</taxon>
        <taxon>Moraxellales</taxon>
        <taxon>Moraxellaceae</taxon>
        <taxon>Moraxella</taxon>
    </lineage>
</organism>
<proteinExistence type="predicted"/>
<dbReference type="RefSeq" id="WP_227538756.1">
    <property type="nucleotide sequence ID" value="NZ_CP139961.1"/>
</dbReference>
<gene>
    <name evidence="1" type="ORF">U0021_08955</name>
</gene>